<gene>
    <name evidence="2" type="ORF">GTW09_15345</name>
</gene>
<feature type="chain" id="PRO_5026763860" evidence="1">
    <location>
        <begin position="22"/>
        <end position="137"/>
    </location>
</feature>
<dbReference type="Proteomes" id="UP000478837">
    <property type="component" value="Unassembled WGS sequence"/>
</dbReference>
<keyword evidence="3" id="KW-1185">Reference proteome</keyword>
<accession>A0A6L9MXP5</accession>
<protein>
    <submittedName>
        <fullName evidence="2">Uncharacterized protein</fullName>
    </submittedName>
</protein>
<dbReference type="AlphaFoldDB" id="A0A6L9MXP5"/>
<dbReference type="RefSeq" id="WP_163112589.1">
    <property type="nucleotide sequence ID" value="NZ_JAAAWP010000012.1"/>
</dbReference>
<comment type="caution">
    <text evidence="2">The sequence shown here is derived from an EMBL/GenBank/DDBJ whole genome shotgun (WGS) entry which is preliminary data.</text>
</comment>
<evidence type="ECO:0000313" key="2">
    <source>
        <dbReference type="EMBL" id="NDW22897.1"/>
    </source>
</evidence>
<proteinExistence type="predicted"/>
<evidence type="ECO:0000256" key="1">
    <source>
        <dbReference type="SAM" id="SignalP"/>
    </source>
</evidence>
<organism evidence="2 3">
    <name type="scientific">Alteromonas hispanica</name>
    <dbReference type="NCBI Taxonomy" id="315421"/>
    <lineage>
        <taxon>Bacteria</taxon>
        <taxon>Pseudomonadati</taxon>
        <taxon>Pseudomonadota</taxon>
        <taxon>Gammaproteobacteria</taxon>
        <taxon>Alteromonadales</taxon>
        <taxon>Alteromonadaceae</taxon>
        <taxon>Alteromonas/Salinimonas group</taxon>
        <taxon>Alteromonas</taxon>
    </lineage>
</organism>
<dbReference type="EMBL" id="JAAAWP010000012">
    <property type="protein sequence ID" value="NDW22897.1"/>
    <property type="molecule type" value="Genomic_DNA"/>
</dbReference>
<sequence length="137" mass="15261">MKKVLLTTLILFSISTTSAFAEEAFSVSSRDRGITAFDYVVTEVEQREGISVLDIPKFQERSAQASRWMMCVYTELAMSKNAKYWSSIYTDNSGDKVTIVFPQSDSLQDKAFTGVDFLGTQPTIAPVARFKGFCGLK</sequence>
<keyword evidence="1" id="KW-0732">Signal</keyword>
<name>A0A6L9MXP5_9ALTE</name>
<reference evidence="2 3" key="1">
    <citation type="submission" date="2020-01" db="EMBL/GenBank/DDBJ databases">
        <title>Genomes of bacteria type strains.</title>
        <authorList>
            <person name="Chen J."/>
            <person name="Zhu S."/>
            <person name="Yang J."/>
        </authorList>
    </citation>
    <scope>NUCLEOTIDE SEQUENCE [LARGE SCALE GENOMIC DNA]</scope>
    <source>
        <strain evidence="2 3">LMG 22958</strain>
    </source>
</reference>
<feature type="signal peptide" evidence="1">
    <location>
        <begin position="1"/>
        <end position="21"/>
    </location>
</feature>
<evidence type="ECO:0000313" key="3">
    <source>
        <dbReference type="Proteomes" id="UP000478837"/>
    </source>
</evidence>